<dbReference type="Proteomes" id="UP000308267">
    <property type="component" value="Unassembled WGS sequence"/>
</dbReference>
<evidence type="ECO:0000313" key="3">
    <source>
        <dbReference type="Proteomes" id="UP000308267"/>
    </source>
</evidence>
<evidence type="ECO:0000256" key="1">
    <source>
        <dbReference type="SAM" id="MobiDB-lite"/>
    </source>
</evidence>
<keyword evidence="3" id="KW-1185">Reference proteome</keyword>
<comment type="caution">
    <text evidence="2">The sequence shown here is derived from an EMBL/GenBank/DDBJ whole genome shotgun (WGS) entry which is preliminary data.</text>
</comment>
<dbReference type="EMBL" id="SJOL01002502">
    <property type="protein sequence ID" value="TGZ73642.1"/>
    <property type="molecule type" value="Genomic_DNA"/>
</dbReference>
<accession>A0A4S2MAT3</accession>
<protein>
    <submittedName>
        <fullName evidence="2">Uncharacterized protein</fullName>
    </submittedName>
</protein>
<dbReference type="OrthoDB" id="6235976at2759"/>
<feature type="compositionally biased region" description="Acidic residues" evidence="1">
    <location>
        <begin position="200"/>
        <end position="223"/>
    </location>
</feature>
<reference evidence="2 3" key="1">
    <citation type="journal article" date="2019" name="BMC Genomics">
        <title>New insights from Opisthorchis felineus genome: update on genomics of the epidemiologically important liver flukes.</title>
        <authorList>
            <person name="Ershov N.I."/>
            <person name="Mordvinov V.A."/>
            <person name="Prokhortchouk E.B."/>
            <person name="Pakharukova M.Y."/>
            <person name="Gunbin K.V."/>
            <person name="Ustyantsev K."/>
            <person name="Genaev M.A."/>
            <person name="Blinov A.G."/>
            <person name="Mazur A."/>
            <person name="Boulygina E."/>
            <person name="Tsygankova S."/>
            <person name="Khrameeva E."/>
            <person name="Chekanov N."/>
            <person name="Fan G."/>
            <person name="Xiao A."/>
            <person name="Zhang H."/>
            <person name="Xu X."/>
            <person name="Yang H."/>
            <person name="Solovyev V."/>
            <person name="Lee S.M."/>
            <person name="Liu X."/>
            <person name="Afonnikov D.A."/>
            <person name="Skryabin K.G."/>
        </authorList>
    </citation>
    <scope>NUCLEOTIDE SEQUENCE [LARGE SCALE GENOMIC DNA]</scope>
    <source>
        <strain evidence="2">AK-0245</strain>
        <tissue evidence="2">Whole organism</tissue>
    </source>
</reference>
<feature type="region of interest" description="Disordered" evidence="1">
    <location>
        <begin position="368"/>
        <end position="389"/>
    </location>
</feature>
<dbReference type="AlphaFoldDB" id="A0A4S2MAT3"/>
<name>A0A4S2MAT3_OPIFE</name>
<organism evidence="2 3">
    <name type="scientific">Opisthorchis felineus</name>
    <dbReference type="NCBI Taxonomy" id="147828"/>
    <lineage>
        <taxon>Eukaryota</taxon>
        <taxon>Metazoa</taxon>
        <taxon>Spiralia</taxon>
        <taxon>Lophotrochozoa</taxon>
        <taxon>Platyhelminthes</taxon>
        <taxon>Trematoda</taxon>
        <taxon>Digenea</taxon>
        <taxon>Opisthorchiida</taxon>
        <taxon>Opisthorchiata</taxon>
        <taxon>Opisthorchiidae</taxon>
        <taxon>Opisthorchis</taxon>
    </lineage>
</organism>
<proteinExistence type="predicted"/>
<feature type="region of interest" description="Disordered" evidence="1">
    <location>
        <begin position="171"/>
        <end position="231"/>
    </location>
</feature>
<gene>
    <name evidence="2" type="ORF">CRM22_001378</name>
</gene>
<evidence type="ECO:0000313" key="2">
    <source>
        <dbReference type="EMBL" id="TGZ73642.1"/>
    </source>
</evidence>
<sequence>MSSKRKAAEMSETDFKFLHERLSVLAKHSTPDARSFLLFIKSLMPNSLKLRLLEYGFSKDNGDSIAAAQQLSQLCTSHRDSLRDEANALFSGITSSDRISLDIFTKLTPTAQRDILSIYFEHGCELLTKIDTLMCLLNSREIRAQSQLVPTLLAWTYDNLREGELNLLRSSVDTPVDSPPMRSPDRSMDPQNTVHKLTDVMDEGEEGEVLGDDEEEEEEEDETSGTKLENNNQRAVKKLTINVYKLKMAFELLPVMHKLRDTVKIDRKLLEGVTTSSLGFLCHYLSSYPPEPPVIGTHKPLTDLCKAAPKDYFRSCLGMCGELLQWSHEILTQPERSTSTTEPSPKYPLKSAENLVVVFEQCMEEVRRHAASGSNETTPKKRRSSQRKTDAHHNIKALVSQAACLFWYLLVHLGLDYFSQERPNVFTVSDENSVSYHPVNLSRLLPEVKVSPDLAKGNLDSSPILLLSRLWQWLKYDSGSGKVSLGYKDIDSWMGKLGFQLPVGIPHPDISLETLVYADLLFLYPEYSNVQSNKPLSELFCTPTTTPNCFLAYSPLIREFLHWLSVACDVTSPDPSIKSKNQFELQSDFIQQLSVVANNAPINASFLPKHIHGQLWMIPLVQPVIDYLGCKVISSWLSLIFRECATLPNAVQADTASLLACLGQVDTLTQFGAVFSTPNTLPFTEILRSLNAHWPYARKKFASWFKRSPRVIEDSGLLSQLAHIEVEYRDSGGSTNSSECPDFLVTCVDALKSTCKEDICARLRGFIESEMDTILSCLKATE</sequence>